<comment type="caution">
    <text evidence="2">The sequence shown here is derived from an EMBL/GenBank/DDBJ whole genome shotgun (WGS) entry which is preliminary data.</text>
</comment>
<dbReference type="RefSeq" id="WP_149476175.1">
    <property type="nucleotide sequence ID" value="NZ_PIJY01000041.1"/>
</dbReference>
<protein>
    <recommendedName>
        <fullName evidence="1">Sublancin immunity protein SunI-like PH domain-containing protein</fullName>
    </recommendedName>
</protein>
<feature type="domain" description="Sublancin immunity protein SunI-like PH" evidence="1">
    <location>
        <begin position="2"/>
        <end position="80"/>
    </location>
</feature>
<dbReference type="InterPro" id="IPR055365">
    <property type="entry name" value="PH_SunI-like"/>
</dbReference>
<evidence type="ECO:0000313" key="3">
    <source>
        <dbReference type="Proteomes" id="UP001138793"/>
    </source>
</evidence>
<reference evidence="2" key="1">
    <citation type="submission" date="2021-03" db="EMBL/GenBank/DDBJ databases">
        <title>Genomic Encyclopedia of Type Strains, Phase IV (KMG-IV): sequencing the most valuable type-strain genomes for metagenomic binning, comparative biology and taxonomic classification.</title>
        <authorList>
            <person name="Goeker M."/>
        </authorList>
    </citation>
    <scope>NUCLEOTIDE SEQUENCE</scope>
    <source>
        <strain evidence="2">DSM 107338</strain>
    </source>
</reference>
<evidence type="ECO:0000313" key="2">
    <source>
        <dbReference type="EMBL" id="MBP2078502.1"/>
    </source>
</evidence>
<name>A0A9X0YUD7_9BACI</name>
<dbReference type="OrthoDB" id="2623008at2"/>
<proteinExistence type="predicted"/>
<gene>
    <name evidence="2" type="ORF">J2Z64_002766</name>
</gene>
<dbReference type="EMBL" id="JAGGMB010000008">
    <property type="protein sequence ID" value="MBP2078502.1"/>
    <property type="molecule type" value="Genomic_DNA"/>
</dbReference>
<evidence type="ECO:0000259" key="1">
    <source>
        <dbReference type="Pfam" id="PF23491"/>
    </source>
</evidence>
<dbReference type="AlphaFoldDB" id="A0A9X0YUD7"/>
<accession>A0A9X0YUD7</accession>
<organism evidence="2 3">
    <name type="scientific">Oceanobacillus polygoni</name>
    <dbReference type="NCBI Taxonomy" id="1235259"/>
    <lineage>
        <taxon>Bacteria</taxon>
        <taxon>Bacillati</taxon>
        <taxon>Bacillota</taxon>
        <taxon>Bacilli</taxon>
        <taxon>Bacillales</taxon>
        <taxon>Bacillaceae</taxon>
        <taxon>Oceanobacillus</taxon>
    </lineage>
</organism>
<keyword evidence="3" id="KW-1185">Reference proteome</keyword>
<dbReference type="Pfam" id="PF23491">
    <property type="entry name" value="bPH_8"/>
    <property type="match status" value="1"/>
</dbReference>
<sequence length="86" mass="10102">MFEVKVTKEEEHIVFKWQLQKVKIPIPEIIDVTNDETYAGEDKTAIRIGYPYGTTERIYIKTHQSNYIIYTSIGTMKEKTLSLMDK</sequence>
<dbReference type="Proteomes" id="UP001138793">
    <property type="component" value="Unassembled WGS sequence"/>
</dbReference>